<evidence type="ECO:0000313" key="5">
    <source>
        <dbReference type="EMBL" id="KAF6151497.1"/>
    </source>
</evidence>
<evidence type="ECO:0000256" key="3">
    <source>
        <dbReference type="PROSITE-ProRule" id="PRU00176"/>
    </source>
</evidence>
<dbReference type="EMBL" id="JACGCM010001690">
    <property type="protein sequence ID" value="KAF6151497.1"/>
    <property type="molecule type" value="Genomic_DNA"/>
</dbReference>
<reference evidence="5 6" key="1">
    <citation type="journal article" date="2020" name="IScience">
        <title>Genome Sequencing of the Endangered Kingdonia uniflora (Circaeasteraceae, Ranunculales) Reveals Potential Mechanisms of Evolutionary Specialization.</title>
        <authorList>
            <person name="Sun Y."/>
            <person name="Deng T."/>
            <person name="Zhang A."/>
            <person name="Moore M.J."/>
            <person name="Landis J.B."/>
            <person name="Lin N."/>
            <person name="Zhang H."/>
            <person name="Zhang X."/>
            <person name="Huang J."/>
            <person name="Zhang X."/>
            <person name="Sun H."/>
            <person name="Wang H."/>
        </authorList>
    </citation>
    <scope>NUCLEOTIDE SEQUENCE [LARGE SCALE GENOMIC DNA]</scope>
    <source>
        <strain evidence="5">TB1705</strain>
        <tissue evidence="5">Leaf</tissue>
    </source>
</reference>
<dbReference type="GO" id="GO:0003723">
    <property type="term" value="F:RNA binding"/>
    <property type="evidence" value="ECO:0007669"/>
    <property type="project" value="UniProtKB-UniRule"/>
</dbReference>
<comment type="caution">
    <text evidence="5">The sequence shown here is derived from an EMBL/GenBank/DDBJ whole genome shotgun (WGS) entry which is preliminary data.</text>
</comment>
<dbReference type="PANTHER" id="PTHR24012">
    <property type="entry name" value="RNA BINDING PROTEIN"/>
    <property type="match status" value="1"/>
</dbReference>
<name>A0A7J7M9D0_9MAGN</name>
<dbReference type="OrthoDB" id="1928326at2759"/>
<feature type="domain" description="RRM" evidence="4">
    <location>
        <begin position="32"/>
        <end position="86"/>
    </location>
</feature>
<keyword evidence="1" id="KW-0677">Repeat</keyword>
<dbReference type="SMART" id="SM00360">
    <property type="entry name" value="RRM"/>
    <property type="match status" value="1"/>
</dbReference>
<dbReference type="Proteomes" id="UP000541444">
    <property type="component" value="Unassembled WGS sequence"/>
</dbReference>
<evidence type="ECO:0000313" key="6">
    <source>
        <dbReference type="Proteomes" id="UP000541444"/>
    </source>
</evidence>
<accession>A0A7J7M9D0</accession>
<dbReference type="InterPro" id="IPR000504">
    <property type="entry name" value="RRM_dom"/>
</dbReference>
<dbReference type="SUPFAM" id="SSF54928">
    <property type="entry name" value="RNA-binding domain, RBD"/>
    <property type="match status" value="1"/>
</dbReference>
<dbReference type="Gene3D" id="3.30.70.330">
    <property type="match status" value="1"/>
</dbReference>
<organism evidence="5 6">
    <name type="scientific">Kingdonia uniflora</name>
    <dbReference type="NCBI Taxonomy" id="39325"/>
    <lineage>
        <taxon>Eukaryota</taxon>
        <taxon>Viridiplantae</taxon>
        <taxon>Streptophyta</taxon>
        <taxon>Embryophyta</taxon>
        <taxon>Tracheophyta</taxon>
        <taxon>Spermatophyta</taxon>
        <taxon>Magnoliopsida</taxon>
        <taxon>Ranunculales</taxon>
        <taxon>Circaeasteraceae</taxon>
        <taxon>Kingdonia</taxon>
    </lineage>
</organism>
<dbReference type="InterPro" id="IPR012677">
    <property type="entry name" value="Nucleotide-bd_a/b_plait_sf"/>
</dbReference>
<keyword evidence="6" id="KW-1185">Reference proteome</keyword>
<sequence length="86" mass="9308">MAQVQAQPQQVQPANGAMGVMVAGGNQQFAATSLYVGDLDFNVTDSQLYDLFSQLGQVVSVRVCRDLSTRRSLGYAYVNYNNAQDG</sequence>
<dbReference type="InterPro" id="IPR035979">
    <property type="entry name" value="RBD_domain_sf"/>
</dbReference>
<evidence type="ECO:0000259" key="4">
    <source>
        <dbReference type="PROSITE" id="PS50102"/>
    </source>
</evidence>
<dbReference type="PROSITE" id="PS50102">
    <property type="entry name" value="RRM"/>
    <property type="match status" value="1"/>
</dbReference>
<evidence type="ECO:0000256" key="1">
    <source>
        <dbReference type="ARBA" id="ARBA00022737"/>
    </source>
</evidence>
<evidence type="ECO:0000256" key="2">
    <source>
        <dbReference type="ARBA" id="ARBA00022884"/>
    </source>
</evidence>
<gene>
    <name evidence="5" type="ORF">GIB67_016309</name>
</gene>
<keyword evidence="2 3" id="KW-0694">RNA-binding</keyword>
<protein>
    <recommendedName>
        <fullName evidence="4">RRM domain-containing protein</fullName>
    </recommendedName>
</protein>
<dbReference type="AlphaFoldDB" id="A0A7J7M9D0"/>
<proteinExistence type="predicted"/>
<dbReference type="Pfam" id="PF00076">
    <property type="entry name" value="RRM_1"/>
    <property type="match status" value="1"/>
</dbReference>